<dbReference type="Pfam" id="PF12796">
    <property type="entry name" value="Ank_2"/>
    <property type="match status" value="1"/>
</dbReference>
<dbReference type="SMART" id="SM00248">
    <property type="entry name" value="ANK"/>
    <property type="match status" value="2"/>
</dbReference>
<proteinExistence type="predicted"/>
<dbReference type="Gene3D" id="1.25.40.20">
    <property type="entry name" value="Ankyrin repeat-containing domain"/>
    <property type="match status" value="1"/>
</dbReference>
<keyword evidence="5" id="KW-1185">Reference proteome</keyword>
<keyword evidence="2 3" id="KW-0040">ANK repeat</keyword>
<comment type="caution">
    <text evidence="4">The sequence shown here is derived from an EMBL/GenBank/DDBJ whole genome shotgun (WGS) entry which is preliminary data.</text>
</comment>
<sequence length="139" mass="14944">MSDTYDQTGSAAELTEEQLEFLDSMFDLARQGEQQQLLALIDQGFPADTANDKGDSLLILAAYNGHTSLVRSLLARGADPNRVNDRGQTALSCSVFKQDEEITAALLEAGANPALGAQSAVAVADMFGLQQMRRLLQQP</sequence>
<dbReference type="SUPFAM" id="SSF48403">
    <property type="entry name" value="Ankyrin repeat"/>
    <property type="match status" value="1"/>
</dbReference>
<evidence type="ECO:0000313" key="5">
    <source>
        <dbReference type="Proteomes" id="UP000523139"/>
    </source>
</evidence>
<keyword evidence="1" id="KW-0677">Repeat</keyword>
<evidence type="ECO:0000256" key="2">
    <source>
        <dbReference type="ARBA" id="ARBA00023043"/>
    </source>
</evidence>
<evidence type="ECO:0000313" key="4">
    <source>
        <dbReference type="EMBL" id="NLS11037.1"/>
    </source>
</evidence>
<protein>
    <submittedName>
        <fullName evidence="4">Ankyrin repeat domain-containing protein</fullName>
    </submittedName>
</protein>
<accession>A0A7X8TLM3</accession>
<dbReference type="Proteomes" id="UP000523139">
    <property type="component" value="Unassembled WGS sequence"/>
</dbReference>
<feature type="repeat" description="ANK" evidence="3">
    <location>
        <begin position="53"/>
        <end position="85"/>
    </location>
</feature>
<organism evidence="4 5">
    <name type="scientific">Nesterenkonia sedimenti</name>
    <dbReference type="NCBI Taxonomy" id="1463632"/>
    <lineage>
        <taxon>Bacteria</taxon>
        <taxon>Bacillati</taxon>
        <taxon>Actinomycetota</taxon>
        <taxon>Actinomycetes</taxon>
        <taxon>Micrococcales</taxon>
        <taxon>Micrococcaceae</taxon>
        <taxon>Nesterenkonia</taxon>
    </lineage>
</organism>
<dbReference type="PROSITE" id="PS50088">
    <property type="entry name" value="ANK_REPEAT"/>
    <property type="match status" value="1"/>
</dbReference>
<dbReference type="PANTHER" id="PTHR24171">
    <property type="entry name" value="ANKYRIN REPEAT DOMAIN-CONTAINING PROTEIN 39-RELATED"/>
    <property type="match status" value="1"/>
</dbReference>
<dbReference type="RefSeq" id="WP_168888519.1">
    <property type="nucleotide sequence ID" value="NZ_JABAHY010000020.1"/>
</dbReference>
<dbReference type="EMBL" id="JABAHY010000020">
    <property type="protein sequence ID" value="NLS11037.1"/>
    <property type="molecule type" value="Genomic_DNA"/>
</dbReference>
<name>A0A7X8TLM3_9MICC</name>
<dbReference type="PROSITE" id="PS50297">
    <property type="entry name" value="ANK_REP_REGION"/>
    <property type="match status" value="1"/>
</dbReference>
<dbReference type="InterPro" id="IPR002110">
    <property type="entry name" value="Ankyrin_rpt"/>
</dbReference>
<evidence type="ECO:0000256" key="3">
    <source>
        <dbReference type="PROSITE-ProRule" id="PRU00023"/>
    </source>
</evidence>
<reference evidence="4 5" key="1">
    <citation type="submission" date="2020-04" db="EMBL/GenBank/DDBJ databases">
        <title>Nesterenkonia sp. nov., isolated from marine sediment.</title>
        <authorList>
            <person name="Zhang G."/>
        </authorList>
    </citation>
    <scope>NUCLEOTIDE SEQUENCE [LARGE SCALE GENOMIC DNA]</scope>
    <source>
        <strain evidence="4 5">MY13</strain>
    </source>
</reference>
<dbReference type="InterPro" id="IPR036770">
    <property type="entry name" value="Ankyrin_rpt-contain_sf"/>
</dbReference>
<gene>
    <name evidence="4" type="ORF">HGQ17_13740</name>
</gene>
<dbReference type="AlphaFoldDB" id="A0A7X8TLM3"/>
<evidence type="ECO:0000256" key="1">
    <source>
        <dbReference type="ARBA" id="ARBA00022737"/>
    </source>
</evidence>